<keyword evidence="1" id="KW-1133">Transmembrane helix</keyword>
<feature type="transmembrane region" description="Helical" evidence="1">
    <location>
        <begin position="17"/>
        <end position="40"/>
    </location>
</feature>
<keyword evidence="1" id="KW-0472">Membrane</keyword>
<proteinExistence type="predicted"/>
<protein>
    <submittedName>
        <fullName evidence="2">Uncharacterized protein</fullName>
    </submittedName>
</protein>
<sequence length="41" mass="5118">MGINYIKPKNIFFHQTFHLFFTVCLTDYKANFSFFIYYLFH</sequence>
<gene>
    <name evidence="2" type="ORF">SC09_Contig17orf00065</name>
</gene>
<dbReference type="PATRIC" id="fig|1423.173.peg.63"/>
<name>A0A0D1JK93_BACIU</name>
<dbReference type="AlphaFoldDB" id="A0A0D1JK93"/>
<evidence type="ECO:0000313" key="3">
    <source>
        <dbReference type="Proteomes" id="UP000032247"/>
    </source>
</evidence>
<comment type="caution">
    <text evidence="2">The sequence shown here is derived from an EMBL/GenBank/DDBJ whole genome shotgun (WGS) entry which is preliminary data.</text>
</comment>
<dbReference type="EMBL" id="JXBC01000001">
    <property type="protein sequence ID" value="KIU12944.1"/>
    <property type="molecule type" value="Genomic_DNA"/>
</dbReference>
<evidence type="ECO:0000313" key="2">
    <source>
        <dbReference type="EMBL" id="KIU12944.1"/>
    </source>
</evidence>
<organism evidence="2 3">
    <name type="scientific">Bacillus subtilis</name>
    <dbReference type="NCBI Taxonomy" id="1423"/>
    <lineage>
        <taxon>Bacteria</taxon>
        <taxon>Bacillati</taxon>
        <taxon>Bacillota</taxon>
        <taxon>Bacilli</taxon>
        <taxon>Bacillales</taxon>
        <taxon>Bacillaceae</taxon>
        <taxon>Bacillus</taxon>
    </lineage>
</organism>
<dbReference type="Proteomes" id="UP000032247">
    <property type="component" value="Unassembled WGS sequence"/>
</dbReference>
<keyword evidence="1" id="KW-0812">Transmembrane</keyword>
<evidence type="ECO:0000256" key="1">
    <source>
        <dbReference type="SAM" id="Phobius"/>
    </source>
</evidence>
<accession>A0A0D1JK93</accession>
<reference evidence="2 3" key="1">
    <citation type="submission" date="2014-12" db="EMBL/GenBank/DDBJ databases">
        <title>Comparative genome analysis of Bacillus coagulans HM-08, Clostridium butyricum HM-68, Bacillus subtilis HM-66 and Bacillus licheniformis BL-09.</title>
        <authorList>
            <person name="Zhang H."/>
        </authorList>
    </citation>
    <scope>NUCLEOTIDE SEQUENCE [LARGE SCALE GENOMIC DNA]</scope>
    <source>
        <strain evidence="2 3">HM-66</strain>
    </source>
</reference>